<reference evidence="4" key="1">
    <citation type="journal article" date="2016" name="Genome Biol. Evol.">
        <title>Comparative 'omics' of the Fusarium fujikuroi species complex highlights differences in genetic potential and metabolite synthesis.</title>
        <authorList>
            <person name="Niehaus E.-M."/>
            <person name="Muensterkoetter M."/>
            <person name="Proctor R.H."/>
            <person name="Brown D.W."/>
            <person name="Sharon A."/>
            <person name="Idan Y."/>
            <person name="Oren-Young L."/>
            <person name="Sieber C.M."/>
            <person name="Novak O."/>
            <person name="Pencik A."/>
            <person name="Tarkowska D."/>
            <person name="Hromadova K."/>
            <person name="Freeman S."/>
            <person name="Maymon M."/>
            <person name="Elazar M."/>
            <person name="Youssef S.A."/>
            <person name="El-Shabrawy E.S.M."/>
            <person name="Shalaby A.B.A."/>
            <person name="Houterman P."/>
            <person name="Brock N.L."/>
            <person name="Burkhardt I."/>
            <person name="Tsavkelova E.A."/>
            <person name="Dickschat J.S."/>
            <person name="Galuszka P."/>
            <person name="Gueldener U."/>
            <person name="Tudzynski B."/>
        </authorList>
    </citation>
    <scope>NUCLEOTIDE SEQUENCE [LARGE SCALE GENOMIC DNA]</scope>
    <source>
        <strain evidence="4">ET1</strain>
    </source>
</reference>
<dbReference type="InterPro" id="IPR052523">
    <property type="entry name" value="Trichothecene_AcTrans"/>
</dbReference>
<dbReference type="AlphaFoldDB" id="A0A1L7VB64"/>
<dbReference type="VEuPathDB" id="FungiDB:FPRO_03130"/>
<dbReference type="GeneID" id="42048015"/>
<feature type="compositionally biased region" description="Acidic residues" evidence="1">
    <location>
        <begin position="91"/>
        <end position="104"/>
    </location>
</feature>
<proteinExistence type="predicted"/>
<dbReference type="CDD" id="cd04301">
    <property type="entry name" value="NAT_SF"/>
    <property type="match status" value="1"/>
</dbReference>
<dbReference type="SUPFAM" id="SSF55729">
    <property type="entry name" value="Acyl-CoA N-acyltransferases (Nat)"/>
    <property type="match status" value="1"/>
</dbReference>
<evidence type="ECO:0000256" key="1">
    <source>
        <dbReference type="SAM" id="MobiDB-lite"/>
    </source>
</evidence>
<dbReference type="PANTHER" id="PTHR42791">
    <property type="entry name" value="GNAT FAMILY ACETYLTRANSFERASE"/>
    <property type="match status" value="1"/>
</dbReference>
<evidence type="ECO:0000313" key="4">
    <source>
        <dbReference type="Proteomes" id="UP000183971"/>
    </source>
</evidence>
<dbReference type="Proteomes" id="UP000183971">
    <property type="component" value="Unassembled WGS sequence"/>
</dbReference>
<comment type="caution">
    <text evidence="3">The sequence shown here is derived from an EMBL/GenBank/DDBJ whole genome shotgun (WGS) entry which is preliminary data.</text>
</comment>
<dbReference type="PROSITE" id="PS51186">
    <property type="entry name" value="GNAT"/>
    <property type="match status" value="1"/>
</dbReference>
<evidence type="ECO:0000259" key="2">
    <source>
        <dbReference type="PROSITE" id="PS51186"/>
    </source>
</evidence>
<organism evidence="3 4">
    <name type="scientific">Fusarium proliferatum (strain ET1)</name>
    <name type="common">Orchid endophyte fungus</name>
    <dbReference type="NCBI Taxonomy" id="1227346"/>
    <lineage>
        <taxon>Eukaryota</taxon>
        <taxon>Fungi</taxon>
        <taxon>Dikarya</taxon>
        <taxon>Ascomycota</taxon>
        <taxon>Pezizomycotina</taxon>
        <taxon>Sordariomycetes</taxon>
        <taxon>Hypocreomycetidae</taxon>
        <taxon>Hypocreales</taxon>
        <taxon>Nectriaceae</taxon>
        <taxon>Fusarium</taxon>
        <taxon>Fusarium fujikuroi species complex</taxon>
    </lineage>
</organism>
<dbReference type="PANTHER" id="PTHR42791:SF2">
    <property type="entry name" value="N-ACETYLTRANSFERASE DOMAIN-CONTAINING PROTEIN"/>
    <property type="match status" value="1"/>
</dbReference>
<dbReference type="InterPro" id="IPR000182">
    <property type="entry name" value="GNAT_dom"/>
</dbReference>
<feature type="region of interest" description="Disordered" evidence="1">
    <location>
        <begin position="76"/>
        <end position="104"/>
    </location>
</feature>
<dbReference type="GO" id="GO:0016747">
    <property type="term" value="F:acyltransferase activity, transferring groups other than amino-acyl groups"/>
    <property type="evidence" value="ECO:0007669"/>
    <property type="project" value="InterPro"/>
</dbReference>
<name>A0A1L7VB64_FUSPR</name>
<dbReference type="RefSeq" id="XP_031077203.1">
    <property type="nucleotide sequence ID" value="XM_031226691.1"/>
</dbReference>
<dbReference type="EMBL" id="FJOF01000002">
    <property type="protein sequence ID" value="CZR36610.1"/>
    <property type="molecule type" value="Genomic_DNA"/>
</dbReference>
<protein>
    <recommendedName>
        <fullName evidence="2">N-acetyltransferase domain-containing protein</fullName>
    </recommendedName>
</protein>
<evidence type="ECO:0000313" key="3">
    <source>
        <dbReference type="EMBL" id="CZR36610.1"/>
    </source>
</evidence>
<accession>A0A1L7VB64</accession>
<sequence>MPFEILVPSEREAPSVTDTFFAAMDINLLMHAQFPNPESKEFFRGWLFRDTMDHVQSVDKGVLVARDPETGKIASFAKWNVQRQQRSRETQEEEEEEEEEADDDEFPDFCRRQYLGPYADLTKSKRDKVLGDKTYYHVTYLCTDPKFNGRGAASTLLRRVQAEASKENAPVILEATMNAVSFYQKLGFQIQEELNMMLPARGSDEPTEYYEERVMVWTRD</sequence>
<keyword evidence="4" id="KW-1185">Reference proteome</keyword>
<feature type="domain" description="N-acetyltransferase" evidence="2">
    <location>
        <begin position="77"/>
        <end position="216"/>
    </location>
</feature>
<dbReference type="InterPro" id="IPR016181">
    <property type="entry name" value="Acyl_CoA_acyltransferase"/>
</dbReference>
<gene>
    <name evidence="3" type="ORF">FPRO_03130</name>
</gene>
<dbReference type="Pfam" id="PF13673">
    <property type="entry name" value="Acetyltransf_10"/>
    <property type="match status" value="1"/>
</dbReference>
<dbReference type="Gene3D" id="3.40.630.30">
    <property type="match status" value="1"/>
</dbReference>